<feature type="chain" id="PRO_5046712604" description="Solute-binding protein family 3/N-terminal domain-containing protein" evidence="1">
    <location>
        <begin position="39"/>
        <end position="302"/>
    </location>
</feature>
<name>A0ABV7FAK4_9GAMM</name>
<sequence length="302" mass="34114">MTINNALVHAGFKCRRCRYLAIVLLLLANLFFIAPALAAEIAAQSHPTPLKVVVPGSGIAKPNEPYYYYVNLLRLALEKTRATDGEFELAFHDHGGGIERDRAMLIAGTGIDAMWASVTRERAEKLRVIDVDLLKGLNNYRALLIHRDKQAQFATVTSLAQLRQFKTGTGPYWTDGIILKDNGFSLVYGANYGGLFKMLAKHRFDFFSRGLHEIQSDIINFSSLGLIQEGHLLLKYDRPVRYCFFVNKNNLALAERIERGLRLAQADGSFDNLFFSMPNFKYGSEVLQEPQRRVLLIRNNTN</sequence>
<accession>A0ABV7FAK4</accession>
<dbReference type="RefSeq" id="WP_378116095.1">
    <property type="nucleotide sequence ID" value="NZ_JBHRTF010000002.1"/>
</dbReference>
<protein>
    <recommendedName>
        <fullName evidence="4">Solute-binding protein family 3/N-terminal domain-containing protein</fullName>
    </recommendedName>
</protein>
<evidence type="ECO:0000313" key="2">
    <source>
        <dbReference type="EMBL" id="MFC3114599.1"/>
    </source>
</evidence>
<keyword evidence="3" id="KW-1185">Reference proteome</keyword>
<gene>
    <name evidence="2" type="ORF">ACFODX_03455</name>
</gene>
<evidence type="ECO:0000313" key="3">
    <source>
        <dbReference type="Proteomes" id="UP001595555"/>
    </source>
</evidence>
<dbReference type="SUPFAM" id="SSF53850">
    <property type="entry name" value="Periplasmic binding protein-like II"/>
    <property type="match status" value="1"/>
</dbReference>
<feature type="signal peptide" evidence="1">
    <location>
        <begin position="1"/>
        <end position="38"/>
    </location>
</feature>
<evidence type="ECO:0008006" key="4">
    <source>
        <dbReference type="Google" id="ProtNLM"/>
    </source>
</evidence>
<evidence type="ECO:0000256" key="1">
    <source>
        <dbReference type="SAM" id="SignalP"/>
    </source>
</evidence>
<proteinExistence type="predicted"/>
<dbReference type="Gene3D" id="3.40.190.10">
    <property type="entry name" value="Periplasmic binding protein-like II"/>
    <property type="match status" value="2"/>
</dbReference>
<reference evidence="3" key="1">
    <citation type="journal article" date="2019" name="Int. J. Syst. Evol. Microbiol.">
        <title>The Global Catalogue of Microorganisms (GCM) 10K type strain sequencing project: providing services to taxonomists for standard genome sequencing and annotation.</title>
        <authorList>
            <consortium name="The Broad Institute Genomics Platform"/>
            <consortium name="The Broad Institute Genome Sequencing Center for Infectious Disease"/>
            <person name="Wu L."/>
            <person name="Ma J."/>
        </authorList>
    </citation>
    <scope>NUCLEOTIDE SEQUENCE [LARGE SCALE GENOMIC DNA]</scope>
    <source>
        <strain evidence="3">KCTC 52237</strain>
    </source>
</reference>
<dbReference type="Proteomes" id="UP001595555">
    <property type="component" value="Unassembled WGS sequence"/>
</dbReference>
<organism evidence="2 3">
    <name type="scientific">Cellvibrio fontiphilus</name>
    <dbReference type="NCBI Taxonomy" id="1815559"/>
    <lineage>
        <taxon>Bacteria</taxon>
        <taxon>Pseudomonadati</taxon>
        <taxon>Pseudomonadota</taxon>
        <taxon>Gammaproteobacteria</taxon>
        <taxon>Cellvibrionales</taxon>
        <taxon>Cellvibrionaceae</taxon>
        <taxon>Cellvibrio</taxon>
    </lineage>
</organism>
<keyword evidence="1" id="KW-0732">Signal</keyword>
<comment type="caution">
    <text evidence="2">The sequence shown here is derived from an EMBL/GenBank/DDBJ whole genome shotgun (WGS) entry which is preliminary data.</text>
</comment>
<dbReference type="EMBL" id="JBHRTF010000002">
    <property type="protein sequence ID" value="MFC3114599.1"/>
    <property type="molecule type" value="Genomic_DNA"/>
</dbReference>